<organism evidence="9 10">
    <name type="scientific">Bacillus taeanensis</name>
    <dbReference type="NCBI Taxonomy" id="273032"/>
    <lineage>
        <taxon>Bacteria</taxon>
        <taxon>Bacillati</taxon>
        <taxon>Bacillota</taxon>
        <taxon>Bacilli</taxon>
        <taxon>Bacillales</taxon>
        <taxon>Bacillaceae</taxon>
        <taxon>Bacillus</taxon>
    </lineage>
</organism>
<proteinExistence type="inferred from homology"/>
<dbReference type="InterPro" id="IPR036881">
    <property type="entry name" value="Glyco_hydro_3_C_sf"/>
</dbReference>
<dbReference type="InterPro" id="IPR001764">
    <property type="entry name" value="Glyco_hydro_3_N"/>
</dbReference>
<comment type="caution">
    <text evidence="9">The sequence shown here is derived from an EMBL/GenBank/DDBJ whole genome shotgun (WGS) entry which is preliminary data.</text>
</comment>
<evidence type="ECO:0000256" key="3">
    <source>
        <dbReference type="ARBA" id="ARBA00012744"/>
    </source>
</evidence>
<dbReference type="InterPro" id="IPR051915">
    <property type="entry name" value="Cellulose_Degrad_GH3"/>
</dbReference>
<keyword evidence="5 9" id="KW-0378">Hydrolase</keyword>
<dbReference type="PANTHER" id="PTHR30620:SF16">
    <property type="entry name" value="LYSOSOMAL BETA GLUCOSIDASE"/>
    <property type="match status" value="1"/>
</dbReference>
<evidence type="ECO:0000259" key="8">
    <source>
        <dbReference type="Pfam" id="PF01915"/>
    </source>
</evidence>
<dbReference type="AlphaFoldDB" id="A0A366XS32"/>
<dbReference type="InterPro" id="IPR002772">
    <property type="entry name" value="Glyco_hydro_3_C"/>
</dbReference>
<evidence type="ECO:0000313" key="10">
    <source>
        <dbReference type="Proteomes" id="UP000253314"/>
    </source>
</evidence>
<dbReference type="GO" id="GO:0008422">
    <property type="term" value="F:beta-glucosidase activity"/>
    <property type="evidence" value="ECO:0007669"/>
    <property type="project" value="UniProtKB-EC"/>
</dbReference>
<dbReference type="OrthoDB" id="9805821at2"/>
<dbReference type="EC" id="3.2.1.21" evidence="3"/>
<dbReference type="RefSeq" id="WP_113807094.1">
    <property type="nucleotide sequence ID" value="NZ_QOCW01000019.1"/>
</dbReference>
<dbReference type="GO" id="GO:0009251">
    <property type="term" value="P:glucan catabolic process"/>
    <property type="evidence" value="ECO:0007669"/>
    <property type="project" value="TreeGrafter"/>
</dbReference>
<protein>
    <recommendedName>
        <fullName evidence="3">beta-glucosidase</fullName>
        <ecNumber evidence="3">3.2.1.21</ecNumber>
    </recommendedName>
</protein>
<dbReference type="SUPFAM" id="SSF52279">
    <property type="entry name" value="Beta-D-glucan exohydrolase, C-terminal domain"/>
    <property type="match status" value="1"/>
</dbReference>
<dbReference type="PANTHER" id="PTHR30620">
    <property type="entry name" value="PERIPLASMIC BETA-GLUCOSIDASE-RELATED"/>
    <property type="match status" value="1"/>
</dbReference>
<keyword evidence="4" id="KW-0732">Signal</keyword>
<keyword evidence="10" id="KW-1185">Reference proteome</keyword>
<evidence type="ECO:0000256" key="6">
    <source>
        <dbReference type="ARBA" id="ARBA00023295"/>
    </source>
</evidence>
<evidence type="ECO:0000256" key="1">
    <source>
        <dbReference type="ARBA" id="ARBA00000448"/>
    </source>
</evidence>
<gene>
    <name evidence="9" type="ORF">DS031_16095</name>
</gene>
<comment type="catalytic activity">
    <reaction evidence="1">
        <text>Hydrolysis of terminal, non-reducing beta-D-glucosyl residues with release of beta-D-glucose.</text>
        <dbReference type="EC" id="3.2.1.21"/>
    </reaction>
</comment>
<dbReference type="SUPFAM" id="SSF51445">
    <property type="entry name" value="(Trans)glycosidases"/>
    <property type="match status" value="1"/>
</dbReference>
<comment type="similarity">
    <text evidence="2">Belongs to the glycosyl hydrolase 3 family.</text>
</comment>
<dbReference type="InterPro" id="IPR017853">
    <property type="entry name" value="GH"/>
</dbReference>
<evidence type="ECO:0000313" key="9">
    <source>
        <dbReference type="EMBL" id="RBW68496.1"/>
    </source>
</evidence>
<name>A0A366XS32_9BACI</name>
<dbReference type="Gene3D" id="3.20.20.300">
    <property type="entry name" value="Glycoside hydrolase, family 3, N-terminal domain"/>
    <property type="match status" value="1"/>
</dbReference>
<evidence type="ECO:0000256" key="5">
    <source>
        <dbReference type="ARBA" id="ARBA00022801"/>
    </source>
</evidence>
<sequence length="712" mass="79756">MEVKVNHKQPDLEVRSKNVIEVDGLKFKDLNNDGKLDPYEDWRLSPRERAENLVSLMTIDEKIGMMLINSRKMGLAQEDKKKTSHDGILDEAIIEKGENIFAQSKVYGTTHTIEKRNLRHFILRDNYSPSEIAEWINKMNEVAEGTRLGIPVLVTSNSRNENAESIFGMNDAGGVFSTWPGTLGLAAAAKGDIKNGGDASLISEFTKIARKEWNAVGIRKGYMYMADTVTDPRWQRTYGTFGEDPEFISDAIGRLIDGFQGEELGKHSIAMTTKHFPGGGARENGFDPHYKEGKWNLYPTPGSLEKYHLPPFRAAVEHRTSSIMPYYSIPSIKKSVVQEFEGEDIPFEEVGFTFNHYFINHILRGKLGFKGYINSDSGIVNNMSWGVEELSEAERFAKAVNAGTDIVADTNDIENLKLAVSKGWISEKRINEANVRLLTEMFALGLFDDRTYVSPDNANTVVSTPEHWEAAYEAHKKSTTILKNSNQTLPLTAEKLYNKKVYVEVLHKEAERAAKYTEQARKECQELGQFTMTDNYEEADVAIMFLHPKSGSYFNATPGLLELEICEDKVVSALDGSLYQETTLTGMNYLKEVTSSLHSRGGKVIMSVNVTLPWILGNIEPMADALIAGYDTFYNAQLEVIAGNYKPTGVLPLTLPASEDVIAVRQNGECVSRNDVPGYDKDKYMPEGLRYAYKDSDGNVYKLGHGLTYSYK</sequence>
<evidence type="ECO:0000256" key="2">
    <source>
        <dbReference type="ARBA" id="ARBA00005336"/>
    </source>
</evidence>
<dbReference type="Gene3D" id="3.40.50.1700">
    <property type="entry name" value="Glycoside hydrolase family 3 C-terminal domain"/>
    <property type="match status" value="1"/>
</dbReference>
<dbReference type="Pfam" id="PF00933">
    <property type="entry name" value="Glyco_hydro_3"/>
    <property type="match status" value="1"/>
</dbReference>
<feature type="domain" description="Glycoside hydrolase family 3 C-terminal" evidence="8">
    <location>
        <begin position="480"/>
        <end position="709"/>
    </location>
</feature>
<evidence type="ECO:0000259" key="7">
    <source>
        <dbReference type="Pfam" id="PF00933"/>
    </source>
</evidence>
<keyword evidence="6" id="KW-0326">Glycosidase</keyword>
<reference evidence="9 10" key="1">
    <citation type="submission" date="2018-07" db="EMBL/GenBank/DDBJ databases">
        <title>Lottiidibacillus patelloidae gen. nov., sp. nov., isolated from the intestinal tract of a marine limpet and the reclassification of B. taeanensis BH030017T, B. algicola KMM 3737T and B. hwajinpoensis SW-72T as genus Lottiidibacillus.</title>
        <authorList>
            <person name="Liu R."/>
            <person name="Huang Z."/>
        </authorList>
    </citation>
    <scope>NUCLEOTIDE SEQUENCE [LARGE SCALE GENOMIC DNA]</scope>
    <source>
        <strain evidence="9 10">BH030017</strain>
    </source>
</reference>
<dbReference type="Proteomes" id="UP000253314">
    <property type="component" value="Unassembled WGS sequence"/>
</dbReference>
<feature type="domain" description="Glycoside hydrolase family 3 N-terminal" evidence="7">
    <location>
        <begin position="113"/>
        <end position="439"/>
    </location>
</feature>
<evidence type="ECO:0000256" key="4">
    <source>
        <dbReference type="ARBA" id="ARBA00022729"/>
    </source>
</evidence>
<dbReference type="EMBL" id="QOCW01000019">
    <property type="protein sequence ID" value="RBW68496.1"/>
    <property type="molecule type" value="Genomic_DNA"/>
</dbReference>
<dbReference type="InterPro" id="IPR036962">
    <property type="entry name" value="Glyco_hydro_3_N_sf"/>
</dbReference>
<dbReference type="Pfam" id="PF01915">
    <property type="entry name" value="Glyco_hydro_3_C"/>
    <property type="match status" value="1"/>
</dbReference>
<accession>A0A366XS32</accession>
<dbReference type="PRINTS" id="PR00133">
    <property type="entry name" value="GLHYDRLASE3"/>
</dbReference>